<comment type="caution">
    <text evidence="1">The sequence shown here is derived from an EMBL/GenBank/DDBJ whole genome shotgun (WGS) entry which is preliminary data.</text>
</comment>
<dbReference type="InterPro" id="IPR025638">
    <property type="entry name" value="DUF4336"/>
</dbReference>
<sequence length="243" mass="27369">MVNVVIREVANNIWTFSTPFTRLGLFRIGGRSTAIRLASGDVWVLASTPLTAETKATINRIGPVKFVVGPDSVHHLFLAEFHEAYPNARLLSVEEAIKKKRDENLKWHGYWSDSNREPNFGFENEIKSCYFSGFKNKDIAFLHAPSKTLMVADLIFNLPATEQYSESWMGSGFPVISQFVSLNPYTSVHRSMTKALVMNATAMSRDAKTVASWDFHRIIPCHGDVIEVDGNKAWQTAYGMYLD</sequence>
<dbReference type="PANTHER" id="PTHR33835:SF1">
    <property type="entry name" value="METALLO-BETA-LACTAMASE DOMAIN-CONTAINING PROTEIN"/>
    <property type="match status" value="1"/>
</dbReference>
<dbReference type="EMBL" id="WHVB01000008">
    <property type="protein sequence ID" value="KAF8480184.1"/>
    <property type="molecule type" value="Genomic_DNA"/>
</dbReference>
<keyword evidence="2" id="KW-1185">Reference proteome</keyword>
<dbReference type="Proteomes" id="UP000759537">
    <property type="component" value="Unassembled WGS sequence"/>
</dbReference>
<protein>
    <recommendedName>
        <fullName evidence="3">DUF4336 domain-containing protein</fullName>
    </recommendedName>
</protein>
<evidence type="ECO:0000313" key="1">
    <source>
        <dbReference type="EMBL" id="KAF8480184.1"/>
    </source>
</evidence>
<dbReference type="OrthoDB" id="421671at2759"/>
<proteinExistence type="predicted"/>
<dbReference type="AlphaFoldDB" id="A0A9P5MW10"/>
<dbReference type="Pfam" id="PF14234">
    <property type="entry name" value="DUF4336"/>
    <property type="match status" value="1"/>
</dbReference>
<gene>
    <name evidence="1" type="ORF">DFH94DRAFT_740859</name>
</gene>
<accession>A0A9P5MW10</accession>
<dbReference type="SUPFAM" id="SSF56281">
    <property type="entry name" value="Metallo-hydrolase/oxidoreductase"/>
    <property type="match status" value="1"/>
</dbReference>
<dbReference type="PANTHER" id="PTHR33835">
    <property type="entry name" value="YALI0C07656P"/>
    <property type="match status" value="1"/>
</dbReference>
<dbReference type="InterPro" id="IPR036866">
    <property type="entry name" value="RibonucZ/Hydroxyglut_hydro"/>
</dbReference>
<organism evidence="1 2">
    <name type="scientific">Russula ochroleuca</name>
    <dbReference type="NCBI Taxonomy" id="152965"/>
    <lineage>
        <taxon>Eukaryota</taxon>
        <taxon>Fungi</taxon>
        <taxon>Dikarya</taxon>
        <taxon>Basidiomycota</taxon>
        <taxon>Agaricomycotina</taxon>
        <taxon>Agaricomycetes</taxon>
        <taxon>Russulales</taxon>
        <taxon>Russulaceae</taxon>
        <taxon>Russula</taxon>
    </lineage>
</organism>
<reference evidence="1" key="1">
    <citation type="submission" date="2019-10" db="EMBL/GenBank/DDBJ databases">
        <authorList>
            <consortium name="DOE Joint Genome Institute"/>
            <person name="Kuo A."/>
            <person name="Miyauchi S."/>
            <person name="Kiss E."/>
            <person name="Drula E."/>
            <person name="Kohler A."/>
            <person name="Sanchez-Garcia M."/>
            <person name="Andreopoulos B."/>
            <person name="Barry K.W."/>
            <person name="Bonito G."/>
            <person name="Buee M."/>
            <person name="Carver A."/>
            <person name="Chen C."/>
            <person name="Cichocki N."/>
            <person name="Clum A."/>
            <person name="Culley D."/>
            <person name="Crous P.W."/>
            <person name="Fauchery L."/>
            <person name="Girlanda M."/>
            <person name="Hayes R."/>
            <person name="Keri Z."/>
            <person name="LaButti K."/>
            <person name="Lipzen A."/>
            <person name="Lombard V."/>
            <person name="Magnuson J."/>
            <person name="Maillard F."/>
            <person name="Morin E."/>
            <person name="Murat C."/>
            <person name="Nolan M."/>
            <person name="Ohm R."/>
            <person name="Pangilinan J."/>
            <person name="Pereira M."/>
            <person name="Perotto S."/>
            <person name="Peter M."/>
            <person name="Riley R."/>
            <person name="Sitrit Y."/>
            <person name="Stielow B."/>
            <person name="Szollosi G."/>
            <person name="Zifcakova L."/>
            <person name="Stursova M."/>
            <person name="Spatafora J.W."/>
            <person name="Tedersoo L."/>
            <person name="Vaario L.-M."/>
            <person name="Yamada A."/>
            <person name="Yan M."/>
            <person name="Wang P."/>
            <person name="Xu J."/>
            <person name="Bruns T."/>
            <person name="Baldrian P."/>
            <person name="Vilgalys R."/>
            <person name="Henrissat B."/>
            <person name="Grigoriev I.V."/>
            <person name="Hibbett D."/>
            <person name="Nagy L.G."/>
            <person name="Martin F.M."/>
        </authorList>
    </citation>
    <scope>NUCLEOTIDE SEQUENCE</scope>
    <source>
        <strain evidence="1">Prilba</strain>
    </source>
</reference>
<reference evidence="1" key="2">
    <citation type="journal article" date="2020" name="Nat. Commun.">
        <title>Large-scale genome sequencing of mycorrhizal fungi provides insights into the early evolution of symbiotic traits.</title>
        <authorList>
            <person name="Miyauchi S."/>
            <person name="Kiss E."/>
            <person name="Kuo A."/>
            <person name="Drula E."/>
            <person name="Kohler A."/>
            <person name="Sanchez-Garcia M."/>
            <person name="Morin E."/>
            <person name="Andreopoulos B."/>
            <person name="Barry K.W."/>
            <person name="Bonito G."/>
            <person name="Buee M."/>
            <person name="Carver A."/>
            <person name="Chen C."/>
            <person name="Cichocki N."/>
            <person name="Clum A."/>
            <person name="Culley D."/>
            <person name="Crous P.W."/>
            <person name="Fauchery L."/>
            <person name="Girlanda M."/>
            <person name="Hayes R.D."/>
            <person name="Keri Z."/>
            <person name="LaButti K."/>
            <person name="Lipzen A."/>
            <person name="Lombard V."/>
            <person name="Magnuson J."/>
            <person name="Maillard F."/>
            <person name="Murat C."/>
            <person name="Nolan M."/>
            <person name="Ohm R.A."/>
            <person name="Pangilinan J."/>
            <person name="Pereira M.F."/>
            <person name="Perotto S."/>
            <person name="Peter M."/>
            <person name="Pfister S."/>
            <person name="Riley R."/>
            <person name="Sitrit Y."/>
            <person name="Stielow J.B."/>
            <person name="Szollosi G."/>
            <person name="Zifcakova L."/>
            <person name="Stursova M."/>
            <person name="Spatafora J.W."/>
            <person name="Tedersoo L."/>
            <person name="Vaario L.M."/>
            <person name="Yamada A."/>
            <person name="Yan M."/>
            <person name="Wang P."/>
            <person name="Xu J."/>
            <person name="Bruns T."/>
            <person name="Baldrian P."/>
            <person name="Vilgalys R."/>
            <person name="Dunand C."/>
            <person name="Henrissat B."/>
            <person name="Grigoriev I.V."/>
            <person name="Hibbett D."/>
            <person name="Nagy L.G."/>
            <person name="Martin F.M."/>
        </authorList>
    </citation>
    <scope>NUCLEOTIDE SEQUENCE</scope>
    <source>
        <strain evidence="1">Prilba</strain>
    </source>
</reference>
<evidence type="ECO:0000313" key="2">
    <source>
        <dbReference type="Proteomes" id="UP000759537"/>
    </source>
</evidence>
<name>A0A9P5MW10_9AGAM</name>
<evidence type="ECO:0008006" key="3">
    <source>
        <dbReference type="Google" id="ProtNLM"/>
    </source>
</evidence>